<reference evidence="2 3" key="1">
    <citation type="submission" date="2018-06" db="EMBL/GenBank/DDBJ databases">
        <title>Extensive metabolic versatility and redundancy in microbially diverse, dynamic hydrothermal sediments.</title>
        <authorList>
            <person name="Dombrowski N."/>
            <person name="Teske A."/>
            <person name="Baker B.J."/>
        </authorList>
    </citation>
    <scope>NUCLEOTIDE SEQUENCE [LARGE SCALE GENOMIC DNA]</scope>
    <source>
        <strain evidence="2">B51_G17</strain>
    </source>
</reference>
<keyword evidence="1" id="KW-0812">Transmembrane</keyword>
<gene>
    <name evidence="2" type="ORF">DRO04_01390</name>
</gene>
<comment type="caution">
    <text evidence="2">The sequence shown here is derived from an EMBL/GenBank/DDBJ whole genome shotgun (WGS) entry which is preliminary data.</text>
</comment>
<proteinExistence type="predicted"/>
<accession>A0A497JIK2</accession>
<dbReference type="AlphaFoldDB" id="A0A497JIK2"/>
<feature type="transmembrane region" description="Helical" evidence="1">
    <location>
        <begin position="136"/>
        <end position="158"/>
    </location>
</feature>
<feature type="transmembrane region" description="Helical" evidence="1">
    <location>
        <begin position="191"/>
        <end position="209"/>
    </location>
</feature>
<dbReference type="EMBL" id="QMWP01000040">
    <property type="protein sequence ID" value="RLG70679.1"/>
    <property type="molecule type" value="Genomic_DNA"/>
</dbReference>
<evidence type="ECO:0000256" key="1">
    <source>
        <dbReference type="SAM" id="Phobius"/>
    </source>
</evidence>
<feature type="transmembrane region" description="Helical" evidence="1">
    <location>
        <begin position="21"/>
        <end position="43"/>
    </location>
</feature>
<name>A0A497JIK2_9ARCH</name>
<protein>
    <submittedName>
        <fullName evidence="2">Uncharacterized protein</fullName>
    </submittedName>
</protein>
<sequence length="213" mass="24332">MDRSLGILKSNSNRIFFPVRGVAETFDQIASIIILASLLVGFWGAGEEIGSFSTIVQNVLDSPTKWGFGLLCFYVGLDSWCPTIPSEYLGCFSFLKYLYPFAEGYLPHYSFEAALFSLVISLIVTWFYLHLSDEDFWFKGLGVAILSFIIAWVIWGWISWYLMFYGGNLIGLTDEQIHEIWLSSAKGTSPIYLQYFFLLSIPTSFIWLVRRVV</sequence>
<dbReference type="Proteomes" id="UP000278031">
    <property type="component" value="Unassembled WGS sequence"/>
</dbReference>
<organism evidence="2 3">
    <name type="scientific">Candidatus Iainarchaeum sp</name>
    <dbReference type="NCBI Taxonomy" id="3101447"/>
    <lineage>
        <taxon>Archaea</taxon>
        <taxon>Candidatus Iainarchaeota</taxon>
        <taxon>Candidatus Iainarchaeia</taxon>
        <taxon>Candidatus Iainarchaeales</taxon>
        <taxon>Candidatus Iainarchaeaceae</taxon>
        <taxon>Candidatus Iainarchaeum</taxon>
    </lineage>
</organism>
<keyword evidence="1" id="KW-0472">Membrane</keyword>
<evidence type="ECO:0000313" key="2">
    <source>
        <dbReference type="EMBL" id="RLG70679.1"/>
    </source>
</evidence>
<keyword evidence="1" id="KW-1133">Transmembrane helix</keyword>
<feature type="transmembrane region" description="Helical" evidence="1">
    <location>
        <begin position="109"/>
        <end position="129"/>
    </location>
</feature>
<evidence type="ECO:0000313" key="3">
    <source>
        <dbReference type="Proteomes" id="UP000278031"/>
    </source>
</evidence>